<dbReference type="eggNOG" id="COG1725">
    <property type="taxonomic scope" value="Bacteria"/>
</dbReference>
<dbReference type="PANTHER" id="PTHR38445:SF7">
    <property type="entry name" value="GNTR-FAMILY TRANSCRIPTIONAL REGULATOR"/>
    <property type="match status" value="1"/>
</dbReference>
<keyword evidence="3" id="KW-0804">Transcription</keyword>
<keyword evidence="2" id="KW-0238">DNA-binding</keyword>
<dbReference type="EMBL" id="ACVI01000196">
    <property type="protein sequence ID" value="EET84216.1"/>
    <property type="molecule type" value="Genomic_DNA"/>
</dbReference>
<dbReference type="PATRIC" id="fig|536227.13.peg.3114"/>
<comment type="caution">
    <text evidence="5">The sequence shown here is derived from an EMBL/GenBank/DDBJ whole genome shotgun (WGS) entry which is preliminary data.</text>
</comment>
<reference evidence="5 6" key="1">
    <citation type="submission" date="2009-06" db="EMBL/GenBank/DDBJ databases">
        <title>The draft genome of Clostridium carboxidivorans P7.</title>
        <authorList>
            <consortium name="US DOE Joint Genome Institute (JGI-PGF)"/>
            <person name="Lucas S."/>
            <person name="Copeland A."/>
            <person name="Lapidus A."/>
            <person name="Glavina del Rio T."/>
            <person name="Tice H."/>
            <person name="Bruce D."/>
            <person name="Goodwin L."/>
            <person name="Pitluck S."/>
            <person name="Larimer F."/>
            <person name="Land M.L."/>
            <person name="Hauser L."/>
            <person name="Hemme C.L."/>
        </authorList>
    </citation>
    <scope>NUCLEOTIDE SEQUENCE [LARGE SCALE GENOMIC DNA]</scope>
    <source>
        <strain evidence="5 6">P7</strain>
    </source>
</reference>
<dbReference type="InterPro" id="IPR000524">
    <property type="entry name" value="Tscrpt_reg_HTH_GntR"/>
</dbReference>
<dbReference type="OrthoDB" id="9801546at2"/>
<protein>
    <submittedName>
        <fullName evidence="5">Transcriptional regulator, GntR family</fullName>
    </submittedName>
</protein>
<feature type="domain" description="HTH gntR-type" evidence="4">
    <location>
        <begin position="11"/>
        <end position="79"/>
    </location>
</feature>
<dbReference type="PANTHER" id="PTHR38445">
    <property type="entry name" value="HTH-TYPE TRANSCRIPTIONAL REPRESSOR YTRA"/>
    <property type="match status" value="1"/>
</dbReference>
<dbReference type="GO" id="GO:0003677">
    <property type="term" value="F:DNA binding"/>
    <property type="evidence" value="ECO:0007669"/>
    <property type="project" value="UniProtKB-KW"/>
</dbReference>
<dbReference type="Gene3D" id="1.10.10.10">
    <property type="entry name" value="Winged helix-like DNA-binding domain superfamily/Winged helix DNA-binding domain"/>
    <property type="match status" value="1"/>
</dbReference>
<accession>C6Q2R6</accession>
<proteinExistence type="predicted"/>
<dbReference type="PROSITE" id="PS50949">
    <property type="entry name" value="HTH_GNTR"/>
    <property type="match status" value="1"/>
</dbReference>
<dbReference type="CDD" id="cd07377">
    <property type="entry name" value="WHTH_GntR"/>
    <property type="match status" value="1"/>
</dbReference>
<keyword evidence="1" id="KW-0805">Transcription regulation</keyword>
<evidence type="ECO:0000256" key="3">
    <source>
        <dbReference type="ARBA" id="ARBA00023163"/>
    </source>
</evidence>
<dbReference type="SMART" id="SM00345">
    <property type="entry name" value="HTH_GNTR"/>
    <property type="match status" value="1"/>
</dbReference>
<dbReference type="Pfam" id="PF00392">
    <property type="entry name" value="GntR"/>
    <property type="match status" value="1"/>
</dbReference>
<evidence type="ECO:0000313" key="5">
    <source>
        <dbReference type="EMBL" id="EET84216.1"/>
    </source>
</evidence>
<dbReference type="GO" id="GO:0003700">
    <property type="term" value="F:DNA-binding transcription factor activity"/>
    <property type="evidence" value="ECO:0007669"/>
    <property type="project" value="InterPro"/>
</dbReference>
<evidence type="ECO:0000313" key="6">
    <source>
        <dbReference type="Proteomes" id="UP000004198"/>
    </source>
</evidence>
<dbReference type="KEGG" id="cck:Ccar_14855"/>
<dbReference type="STRING" id="536227.Ccar_14855"/>
<keyword evidence="6" id="KW-1185">Reference proteome</keyword>
<evidence type="ECO:0000256" key="2">
    <source>
        <dbReference type="ARBA" id="ARBA00023125"/>
    </source>
</evidence>
<organism evidence="5 6">
    <name type="scientific">Clostridium carboxidivorans P7</name>
    <dbReference type="NCBI Taxonomy" id="536227"/>
    <lineage>
        <taxon>Bacteria</taxon>
        <taxon>Bacillati</taxon>
        <taxon>Bacillota</taxon>
        <taxon>Clostridia</taxon>
        <taxon>Eubacteriales</taxon>
        <taxon>Clostridiaceae</taxon>
        <taxon>Clostridium</taxon>
    </lineage>
</organism>
<dbReference type="SUPFAM" id="SSF46785">
    <property type="entry name" value="Winged helix' DNA-binding domain"/>
    <property type="match status" value="1"/>
</dbReference>
<dbReference type="InterPro" id="IPR036390">
    <property type="entry name" value="WH_DNA-bd_sf"/>
</dbReference>
<sequence length="126" mass="14184">MNIIISNSVGEPIYEQITKQIKNLIFNGALCEGDSLPSIRNLAQELKISVITTKRAYEELERDGFIETIPGKGSYVASQNKELLREKRLKIIEDKLLEAVEESKLVGLSLNDLKEMLDILFDSSQS</sequence>
<gene>
    <name evidence="5" type="ORF">CcarbDRAFT_5334</name>
</gene>
<dbReference type="InterPro" id="IPR036388">
    <property type="entry name" value="WH-like_DNA-bd_sf"/>
</dbReference>
<dbReference type="AlphaFoldDB" id="C6Q2R6"/>
<evidence type="ECO:0000256" key="1">
    <source>
        <dbReference type="ARBA" id="ARBA00023015"/>
    </source>
</evidence>
<dbReference type="Proteomes" id="UP000004198">
    <property type="component" value="Unassembled WGS sequence"/>
</dbReference>
<name>C6Q2R6_9CLOT</name>
<evidence type="ECO:0000259" key="4">
    <source>
        <dbReference type="PROSITE" id="PS50949"/>
    </source>
</evidence>
<dbReference type="RefSeq" id="WP_007064217.1">
    <property type="nucleotide sequence ID" value="NZ_ACVI01000196.1"/>
</dbReference>